<proteinExistence type="inferred from homology"/>
<feature type="transmembrane region" description="Helical" evidence="6">
    <location>
        <begin position="122"/>
        <end position="151"/>
    </location>
</feature>
<keyword evidence="3 6" id="KW-1133">Transmembrane helix</keyword>
<evidence type="ECO:0000256" key="2">
    <source>
        <dbReference type="ARBA" id="ARBA00022692"/>
    </source>
</evidence>
<feature type="transmembrane region" description="Helical" evidence="6">
    <location>
        <begin position="6"/>
        <end position="30"/>
    </location>
</feature>
<dbReference type="PANTHER" id="PTHR33048">
    <property type="entry name" value="PTH11-LIKE INTEGRAL MEMBRANE PROTEIN (AFU_ORTHOLOGUE AFUA_5G11245)"/>
    <property type="match status" value="1"/>
</dbReference>
<dbReference type="Proteomes" id="UP001303647">
    <property type="component" value="Unassembled WGS sequence"/>
</dbReference>
<evidence type="ECO:0000256" key="6">
    <source>
        <dbReference type="SAM" id="Phobius"/>
    </source>
</evidence>
<protein>
    <recommendedName>
        <fullName evidence="7">Rhodopsin domain-containing protein</fullName>
    </recommendedName>
</protein>
<dbReference type="InterPro" id="IPR049326">
    <property type="entry name" value="Rhodopsin_dom_fungi"/>
</dbReference>
<evidence type="ECO:0000256" key="3">
    <source>
        <dbReference type="ARBA" id="ARBA00022989"/>
    </source>
</evidence>
<feature type="transmembrane region" description="Helical" evidence="6">
    <location>
        <begin position="86"/>
        <end position="110"/>
    </location>
</feature>
<feature type="domain" description="Rhodopsin" evidence="7">
    <location>
        <begin position="27"/>
        <end position="263"/>
    </location>
</feature>
<evidence type="ECO:0000256" key="4">
    <source>
        <dbReference type="ARBA" id="ARBA00023136"/>
    </source>
</evidence>
<keyword evidence="2 6" id="KW-0812">Transmembrane</keyword>
<keyword evidence="4 6" id="KW-0472">Membrane</keyword>
<comment type="similarity">
    <text evidence="5">Belongs to the SAT4 family.</text>
</comment>
<reference evidence="8" key="2">
    <citation type="submission" date="2023-05" db="EMBL/GenBank/DDBJ databases">
        <authorList>
            <consortium name="Lawrence Berkeley National Laboratory"/>
            <person name="Steindorff A."/>
            <person name="Hensen N."/>
            <person name="Bonometti L."/>
            <person name="Westerberg I."/>
            <person name="Brannstrom I.O."/>
            <person name="Guillou S."/>
            <person name="Cros-Aarteil S."/>
            <person name="Calhoun S."/>
            <person name="Haridas S."/>
            <person name="Kuo A."/>
            <person name="Mondo S."/>
            <person name="Pangilinan J."/>
            <person name="Riley R."/>
            <person name="Labutti K."/>
            <person name="Andreopoulos B."/>
            <person name="Lipzen A."/>
            <person name="Chen C."/>
            <person name="Yanf M."/>
            <person name="Daum C."/>
            <person name="Ng V."/>
            <person name="Clum A."/>
            <person name="Ohm R."/>
            <person name="Martin F."/>
            <person name="Silar P."/>
            <person name="Natvig D."/>
            <person name="Lalanne C."/>
            <person name="Gautier V."/>
            <person name="Ament-Velasquez S.L."/>
            <person name="Kruys A."/>
            <person name="Hutchinson M.I."/>
            <person name="Powell A.J."/>
            <person name="Barry K."/>
            <person name="Miller A.N."/>
            <person name="Grigoriev I.V."/>
            <person name="Debuchy R."/>
            <person name="Gladieux P."/>
            <person name="Thoren M.H."/>
            <person name="Johannesson H."/>
        </authorList>
    </citation>
    <scope>NUCLEOTIDE SEQUENCE</scope>
    <source>
        <strain evidence="8">CBS 359.72</strain>
    </source>
</reference>
<feature type="transmembrane region" description="Helical" evidence="6">
    <location>
        <begin position="163"/>
        <end position="187"/>
    </location>
</feature>
<accession>A0AAN7CPB1</accession>
<dbReference type="GO" id="GO:0016020">
    <property type="term" value="C:membrane"/>
    <property type="evidence" value="ECO:0007669"/>
    <property type="project" value="UniProtKB-SubCell"/>
</dbReference>
<evidence type="ECO:0000313" key="8">
    <source>
        <dbReference type="EMBL" id="KAK4245425.1"/>
    </source>
</evidence>
<dbReference type="PANTHER" id="PTHR33048:SF47">
    <property type="entry name" value="INTEGRAL MEMBRANE PROTEIN-RELATED"/>
    <property type="match status" value="1"/>
</dbReference>
<feature type="transmembrane region" description="Helical" evidence="6">
    <location>
        <begin position="42"/>
        <end position="66"/>
    </location>
</feature>
<keyword evidence="9" id="KW-1185">Reference proteome</keyword>
<gene>
    <name evidence="8" type="ORF">C7999DRAFT_34188</name>
</gene>
<comment type="caution">
    <text evidence="8">The sequence shown here is derived from an EMBL/GenBank/DDBJ whole genome shotgun (WGS) entry which is preliminary data.</text>
</comment>
<dbReference type="Pfam" id="PF20684">
    <property type="entry name" value="Fung_rhodopsin"/>
    <property type="match status" value="1"/>
</dbReference>
<sequence>MEWSALGARLFACSAVMVAVSTLAVALRFISRGRILHVLGPTDWFIAATLVIAIVNTAGVGAHVSRGLGTPSSEISNEERQAALKLQYFLIIANNLGLILSKISVTLLFLDVFLLTWIRKATYGILIAVILHGTALTLTNIFVCIPISLYWTDPRDPTCGDYILRFIIQNSINVVFNFALLLLPLPLILPLRLPWRQKLWLLVLFCLGFAVCIFSVLRVVFVRADLRDDDYWAAGTRIVLWSIMELNLPIIIACIPTLRPLAAKVWPALAAATPPASDTSFDRTPRASSAGPVRLRAFDRYPKRSDFRPV</sequence>
<dbReference type="EMBL" id="MU857701">
    <property type="protein sequence ID" value="KAK4245425.1"/>
    <property type="molecule type" value="Genomic_DNA"/>
</dbReference>
<evidence type="ECO:0000256" key="1">
    <source>
        <dbReference type="ARBA" id="ARBA00004141"/>
    </source>
</evidence>
<evidence type="ECO:0000259" key="7">
    <source>
        <dbReference type="Pfam" id="PF20684"/>
    </source>
</evidence>
<reference evidence="8" key="1">
    <citation type="journal article" date="2023" name="Mol. Phylogenet. Evol.">
        <title>Genome-scale phylogeny and comparative genomics of the fungal order Sordariales.</title>
        <authorList>
            <person name="Hensen N."/>
            <person name="Bonometti L."/>
            <person name="Westerberg I."/>
            <person name="Brannstrom I.O."/>
            <person name="Guillou S."/>
            <person name="Cros-Aarteil S."/>
            <person name="Calhoun S."/>
            <person name="Haridas S."/>
            <person name="Kuo A."/>
            <person name="Mondo S."/>
            <person name="Pangilinan J."/>
            <person name="Riley R."/>
            <person name="LaButti K."/>
            <person name="Andreopoulos B."/>
            <person name="Lipzen A."/>
            <person name="Chen C."/>
            <person name="Yan M."/>
            <person name="Daum C."/>
            <person name="Ng V."/>
            <person name="Clum A."/>
            <person name="Steindorff A."/>
            <person name="Ohm R.A."/>
            <person name="Martin F."/>
            <person name="Silar P."/>
            <person name="Natvig D.O."/>
            <person name="Lalanne C."/>
            <person name="Gautier V."/>
            <person name="Ament-Velasquez S.L."/>
            <person name="Kruys A."/>
            <person name="Hutchinson M.I."/>
            <person name="Powell A.J."/>
            <person name="Barry K."/>
            <person name="Miller A.N."/>
            <person name="Grigoriev I.V."/>
            <person name="Debuchy R."/>
            <person name="Gladieux P."/>
            <person name="Hiltunen Thoren M."/>
            <person name="Johannesson H."/>
        </authorList>
    </citation>
    <scope>NUCLEOTIDE SEQUENCE</scope>
    <source>
        <strain evidence="8">CBS 359.72</strain>
    </source>
</reference>
<comment type="subcellular location">
    <subcellularLocation>
        <location evidence="1">Membrane</location>
        <topology evidence="1">Multi-pass membrane protein</topology>
    </subcellularLocation>
</comment>
<evidence type="ECO:0000256" key="5">
    <source>
        <dbReference type="ARBA" id="ARBA00038359"/>
    </source>
</evidence>
<evidence type="ECO:0000313" key="9">
    <source>
        <dbReference type="Proteomes" id="UP001303647"/>
    </source>
</evidence>
<feature type="transmembrane region" description="Helical" evidence="6">
    <location>
        <begin position="199"/>
        <end position="218"/>
    </location>
</feature>
<dbReference type="AlphaFoldDB" id="A0AAN7CPB1"/>
<dbReference type="InterPro" id="IPR052337">
    <property type="entry name" value="SAT4-like"/>
</dbReference>
<organism evidence="8 9">
    <name type="scientific">Corynascus novoguineensis</name>
    <dbReference type="NCBI Taxonomy" id="1126955"/>
    <lineage>
        <taxon>Eukaryota</taxon>
        <taxon>Fungi</taxon>
        <taxon>Dikarya</taxon>
        <taxon>Ascomycota</taxon>
        <taxon>Pezizomycotina</taxon>
        <taxon>Sordariomycetes</taxon>
        <taxon>Sordariomycetidae</taxon>
        <taxon>Sordariales</taxon>
        <taxon>Chaetomiaceae</taxon>
        <taxon>Corynascus</taxon>
    </lineage>
</organism>
<name>A0AAN7CPB1_9PEZI</name>